<evidence type="ECO:0000313" key="1">
    <source>
        <dbReference type="EMBL" id="CAH1520371.1"/>
    </source>
</evidence>
<reference evidence="1" key="1">
    <citation type="submission" date="2022-01" db="EMBL/GenBank/DDBJ databases">
        <authorList>
            <person name="Lagorce A."/>
        </authorList>
    </citation>
    <scope>NUCLEOTIDE SEQUENCE</scope>
    <source>
        <strain evidence="1">Th15_F1_D04</strain>
    </source>
</reference>
<protein>
    <submittedName>
        <fullName evidence="1">Uncharacterized protein</fullName>
    </submittedName>
</protein>
<dbReference type="Proteomes" id="UP001295420">
    <property type="component" value="Unassembled WGS sequence"/>
</dbReference>
<gene>
    <name evidence="1" type="ORF">THF1D04_10083</name>
</gene>
<dbReference type="EMBL" id="CAKMTQ010000001">
    <property type="protein sequence ID" value="CAH1520371.1"/>
    <property type="molecule type" value="Genomic_DNA"/>
</dbReference>
<sequence>MIGLSVTSKIDEQQIEMLLIRFDLLKPDRRTATSTMYENNPLITGRV</sequence>
<accession>A0AAU9PXU4</accession>
<name>A0AAU9PXU4_9VIBR</name>
<dbReference type="AlphaFoldDB" id="A0AAU9PXU4"/>
<proteinExistence type="predicted"/>
<organism evidence="1 2">
    <name type="scientific">Vibrio owensii</name>
    <dbReference type="NCBI Taxonomy" id="696485"/>
    <lineage>
        <taxon>Bacteria</taxon>
        <taxon>Pseudomonadati</taxon>
        <taxon>Pseudomonadota</taxon>
        <taxon>Gammaproteobacteria</taxon>
        <taxon>Vibrionales</taxon>
        <taxon>Vibrionaceae</taxon>
        <taxon>Vibrio</taxon>
    </lineage>
</organism>
<comment type="caution">
    <text evidence="1">The sequence shown here is derived from an EMBL/GenBank/DDBJ whole genome shotgun (WGS) entry which is preliminary data.</text>
</comment>
<evidence type="ECO:0000313" key="2">
    <source>
        <dbReference type="Proteomes" id="UP001295420"/>
    </source>
</evidence>